<keyword evidence="2" id="KW-0805">Transcription regulation</keyword>
<keyword evidence="4" id="KW-0804">Transcription</keyword>
<dbReference type="Proteomes" id="UP000317730">
    <property type="component" value="Unassembled WGS sequence"/>
</dbReference>
<dbReference type="SUPFAM" id="SSF46785">
    <property type="entry name" value="Winged helix' DNA-binding domain"/>
    <property type="match status" value="1"/>
</dbReference>
<evidence type="ECO:0000313" key="7">
    <source>
        <dbReference type="Proteomes" id="UP000317730"/>
    </source>
</evidence>
<dbReference type="AlphaFoldDB" id="A0A4Y3TU94"/>
<evidence type="ECO:0000256" key="3">
    <source>
        <dbReference type="ARBA" id="ARBA00023125"/>
    </source>
</evidence>
<proteinExistence type="inferred from homology"/>
<dbReference type="PANTHER" id="PTHR30537:SF5">
    <property type="entry name" value="HTH-TYPE TRANSCRIPTIONAL ACTIVATOR TTDR-RELATED"/>
    <property type="match status" value="1"/>
</dbReference>
<accession>A0A4Y3TU94</accession>
<comment type="caution">
    <text evidence="6">The sequence shown here is derived from an EMBL/GenBank/DDBJ whole genome shotgun (WGS) entry which is preliminary data.</text>
</comment>
<evidence type="ECO:0000313" key="6">
    <source>
        <dbReference type="EMBL" id="GEB85343.1"/>
    </source>
</evidence>
<dbReference type="InterPro" id="IPR058163">
    <property type="entry name" value="LysR-type_TF_proteobact-type"/>
</dbReference>
<dbReference type="InterPro" id="IPR036390">
    <property type="entry name" value="WH_DNA-bd_sf"/>
</dbReference>
<dbReference type="SUPFAM" id="SSF53850">
    <property type="entry name" value="Periplasmic binding protein-like II"/>
    <property type="match status" value="1"/>
</dbReference>
<name>A0A4Y3TU94_9PROT</name>
<organism evidence="6 7">
    <name type="scientific">Acetobacter peroxydans</name>
    <dbReference type="NCBI Taxonomy" id="104098"/>
    <lineage>
        <taxon>Bacteria</taxon>
        <taxon>Pseudomonadati</taxon>
        <taxon>Pseudomonadota</taxon>
        <taxon>Alphaproteobacteria</taxon>
        <taxon>Acetobacterales</taxon>
        <taxon>Acetobacteraceae</taxon>
        <taxon>Acetobacter</taxon>
    </lineage>
</organism>
<dbReference type="RefSeq" id="WP_141375525.1">
    <property type="nucleotide sequence ID" value="NZ_BAPL01000001.1"/>
</dbReference>
<dbReference type="InterPro" id="IPR000847">
    <property type="entry name" value="LysR_HTH_N"/>
</dbReference>
<dbReference type="PANTHER" id="PTHR30537">
    <property type="entry name" value="HTH-TYPE TRANSCRIPTIONAL REGULATOR"/>
    <property type="match status" value="1"/>
</dbReference>
<protein>
    <submittedName>
        <fullName evidence="6">LysR family transcriptional regulator</fullName>
    </submittedName>
</protein>
<evidence type="ECO:0000256" key="1">
    <source>
        <dbReference type="ARBA" id="ARBA00009437"/>
    </source>
</evidence>
<dbReference type="InterPro" id="IPR005119">
    <property type="entry name" value="LysR_subst-bd"/>
</dbReference>
<comment type="similarity">
    <text evidence="1">Belongs to the LysR transcriptional regulatory family.</text>
</comment>
<dbReference type="Gene3D" id="1.10.10.10">
    <property type="entry name" value="Winged helix-like DNA-binding domain superfamily/Winged helix DNA-binding domain"/>
    <property type="match status" value="1"/>
</dbReference>
<reference evidence="6 7" key="1">
    <citation type="submission" date="2019-06" db="EMBL/GenBank/DDBJ databases">
        <title>Whole genome shotgun sequence of Acetobacter peroxydans NBRC 13755.</title>
        <authorList>
            <person name="Hosoyama A."/>
            <person name="Uohara A."/>
            <person name="Ohji S."/>
            <person name="Ichikawa N."/>
        </authorList>
    </citation>
    <scope>NUCLEOTIDE SEQUENCE [LARGE SCALE GENOMIC DNA]</scope>
    <source>
        <strain evidence="6 7">NBRC 13755</strain>
    </source>
</reference>
<dbReference type="Pfam" id="PF00126">
    <property type="entry name" value="HTH_1"/>
    <property type="match status" value="1"/>
</dbReference>
<dbReference type="Gene3D" id="3.40.190.290">
    <property type="match status" value="1"/>
</dbReference>
<dbReference type="Pfam" id="PF03466">
    <property type="entry name" value="LysR_substrate"/>
    <property type="match status" value="1"/>
</dbReference>
<dbReference type="GO" id="GO:0043565">
    <property type="term" value="F:sequence-specific DNA binding"/>
    <property type="evidence" value="ECO:0007669"/>
    <property type="project" value="TreeGrafter"/>
</dbReference>
<dbReference type="EMBL" id="BJMV01000005">
    <property type="protein sequence ID" value="GEB85343.1"/>
    <property type="molecule type" value="Genomic_DNA"/>
</dbReference>
<evidence type="ECO:0000259" key="5">
    <source>
        <dbReference type="PROSITE" id="PS50931"/>
    </source>
</evidence>
<sequence>MAYDEISDLRFFTVLVEAGSISATARSMGTSPAVVSRRLSRLEERLGASLIVRTTRHFRPSETGRVLYERGVQIIADIDQLQNDLSIANTVPQGTLSIGAPVELGRRQIAPFIASFGERYPQLKISLALAGEGLHDFSDCLDVILRLGMPDTQGATVTLLATTRRVLCASPAYIARKTLPRTPQELIHHDCLCLRRHKTMTVLNRWAIGDDEKRDVITVPSRLSTTSCEIIHDWALAGQGIAYKLLCDVSQDIESGKLIRIFPDLYGEKTDLYAVMPPRHNASANVRTFLHALREFLHSSGGF</sequence>
<dbReference type="CDD" id="cd08422">
    <property type="entry name" value="PBP2_CrgA_like"/>
    <property type="match status" value="1"/>
</dbReference>
<feature type="domain" description="HTH lysR-type" evidence="5">
    <location>
        <begin position="4"/>
        <end position="61"/>
    </location>
</feature>
<dbReference type="PROSITE" id="PS50931">
    <property type="entry name" value="HTH_LYSR"/>
    <property type="match status" value="1"/>
</dbReference>
<dbReference type="InterPro" id="IPR036388">
    <property type="entry name" value="WH-like_DNA-bd_sf"/>
</dbReference>
<keyword evidence="3" id="KW-0238">DNA-binding</keyword>
<keyword evidence="7" id="KW-1185">Reference proteome</keyword>
<evidence type="ECO:0000256" key="2">
    <source>
        <dbReference type="ARBA" id="ARBA00023015"/>
    </source>
</evidence>
<dbReference type="GO" id="GO:0006351">
    <property type="term" value="P:DNA-templated transcription"/>
    <property type="evidence" value="ECO:0007669"/>
    <property type="project" value="TreeGrafter"/>
</dbReference>
<gene>
    <name evidence="6" type="primary">ttdR</name>
    <name evidence="6" type="ORF">APE01nite_11400</name>
</gene>
<dbReference type="GO" id="GO:0003700">
    <property type="term" value="F:DNA-binding transcription factor activity"/>
    <property type="evidence" value="ECO:0007669"/>
    <property type="project" value="InterPro"/>
</dbReference>
<dbReference type="OrthoDB" id="9812435at2"/>
<evidence type="ECO:0000256" key="4">
    <source>
        <dbReference type="ARBA" id="ARBA00023163"/>
    </source>
</evidence>